<reference evidence="1" key="1">
    <citation type="submission" date="2023-10" db="EMBL/GenBank/DDBJ databases">
        <title>Genome assembly of Pristionchus species.</title>
        <authorList>
            <person name="Yoshida K."/>
            <person name="Sommer R.J."/>
        </authorList>
    </citation>
    <scope>NUCLEOTIDE SEQUENCE</scope>
    <source>
        <strain evidence="1">RS0144</strain>
    </source>
</reference>
<evidence type="ECO:0008006" key="3">
    <source>
        <dbReference type="Google" id="ProtNLM"/>
    </source>
</evidence>
<evidence type="ECO:0000313" key="1">
    <source>
        <dbReference type="EMBL" id="GMS82515.1"/>
    </source>
</evidence>
<dbReference type="EMBL" id="BTSX01000002">
    <property type="protein sequence ID" value="GMS82515.1"/>
    <property type="molecule type" value="Genomic_DNA"/>
</dbReference>
<sequence length="60" mass="6981">PKVTCKGCEIKLRLFSTTLVRMCNKEDWYMFNQLICLNCALDGRHGGHAVKYDVMMENVR</sequence>
<evidence type="ECO:0000313" key="2">
    <source>
        <dbReference type="Proteomes" id="UP001432027"/>
    </source>
</evidence>
<protein>
    <recommendedName>
        <fullName evidence="3">LIM zinc-binding domain-containing protein</fullName>
    </recommendedName>
</protein>
<accession>A0AAV5SR08</accession>
<comment type="caution">
    <text evidence="1">The sequence shown here is derived from an EMBL/GenBank/DDBJ whole genome shotgun (WGS) entry which is preliminary data.</text>
</comment>
<proteinExistence type="predicted"/>
<name>A0AAV5SR08_9BILA</name>
<dbReference type="Proteomes" id="UP001432027">
    <property type="component" value="Unassembled WGS sequence"/>
</dbReference>
<feature type="non-terminal residue" evidence="1">
    <location>
        <position position="1"/>
    </location>
</feature>
<dbReference type="AlphaFoldDB" id="A0AAV5SR08"/>
<organism evidence="1 2">
    <name type="scientific">Pristionchus entomophagus</name>
    <dbReference type="NCBI Taxonomy" id="358040"/>
    <lineage>
        <taxon>Eukaryota</taxon>
        <taxon>Metazoa</taxon>
        <taxon>Ecdysozoa</taxon>
        <taxon>Nematoda</taxon>
        <taxon>Chromadorea</taxon>
        <taxon>Rhabditida</taxon>
        <taxon>Rhabditina</taxon>
        <taxon>Diplogasteromorpha</taxon>
        <taxon>Diplogasteroidea</taxon>
        <taxon>Neodiplogasteridae</taxon>
        <taxon>Pristionchus</taxon>
    </lineage>
</organism>
<keyword evidence="2" id="KW-1185">Reference proteome</keyword>
<gene>
    <name evidence="1" type="ORF">PENTCL1PPCAC_4690</name>
</gene>